<gene>
    <name evidence="1" type="ORF">JK358_00880</name>
</gene>
<accession>A0ABS1LXA5</accession>
<sequence>MPFTVIAPSAGPAPMGMDKSGNQLVPADTANLKLADWVARTGYGNTTIVNHELVSGGDATVMVQCSVKLTAAWSSQWGVLRAAVMRNDTEVLKTADFVNSTSTLTLSGTQVSLLAGDRLWVRMTNTTSGPFSSSATVTSGATTYLSFDLI</sequence>
<comment type="caution">
    <text evidence="1">The sequence shown here is derived from an EMBL/GenBank/DDBJ whole genome shotgun (WGS) entry which is preliminary data.</text>
</comment>
<protein>
    <submittedName>
        <fullName evidence="1">Uncharacterized protein</fullName>
    </submittedName>
</protein>
<proteinExistence type="predicted"/>
<keyword evidence="2" id="KW-1185">Reference proteome</keyword>
<name>A0ABS1LXA5_9NOCA</name>
<organism evidence="1 2">
    <name type="scientific">Nocardia acididurans</name>
    <dbReference type="NCBI Taxonomy" id="2802282"/>
    <lineage>
        <taxon>Bacteria</taxon>
        <taxon>Bacillati</taxon>
        <taxon>Actinomycetota</taxon>
        <taxon>Actinomycetes</taxon>
        <taxon>Mycobacteriales</taxon>
        <taxon>Nocardiaceae</taxon>
        <taxon>Nocardia</taxon>
    </lineage>
</organism>
<evidence type="ECO:0000313" key="2">
    <source>
        <dbReference type="Proteomes" id="UP000602198"/>
    </source>
</evidence>
<dbReference type="Proteomes" id="UP000602198">
    <property type="component" value="Unassembled WGS sequence"/>
</dbReference>
<dbReference type="RefSeq" id="WP_201942206.1">
    <property type="nucleotide sequence ID" value="NZ_JAERRJ010000001.1"/>
</dbReference>
<evidence type="ECO:0000313" key="1">
    <source>
        <dbReference type="EMBL" id="MBL1072943.1"/>
    </source>
</evidence>
<reference evidence="1 2" key="1">
    <citation type="submission" date="2021-01" db="EMBL/GenBank/DDBJ databases">
        <title>WGS of actinomycetes isolated from Thailand.</title>
        <authorList>
            <person name="Thawai C."/>
        </authorList>
    </citation>
    <scope>NUCLEOTIDE SEQUENCE [LARGE SCALE GENOMIC DNA]</scope>
    <source>
        <strain evidence="1 2">LPG 2</strain>
    </source>
</reference>
<dbReference type="EMBL" id="JAERRJ010000001">
    <property type="protein sequence ID" value="MBL1072943.1"/>
    <property type="molecule type" value="Genomic_DNA"/>
</dbReference>